<sequence length="266" mass="28265">MVVAVVGVGEDNRRGGAGRGGAGPRGNTTTKVALQSARFGWREAVLPRPTLCQREWVGRVGRGRAAPLLAVRAGVTARQLTVREAPEAPGHSSSVREFKELLHQSQRFKSNAAGGRWHARRRATRQSPPAPHTLLTCSIQPVGIKGLVSGVRQGKGHQGVCIRKVLQLGGAAPRGPRALSLCTDSASTGQAGAGQGKRLALTRCPTLPSPARPRSGLREDKHCDGKRNVLRQSPSLPHYSTSINYFVDSFQVGGDWGRGGAARPNH</sequence>
<name>A0AAE1K1R3_PETCI</name>
<dbReference type="EMBL" id="JAWQEG010004649">
    <property type="protein sequence ID" value="KAK3860708.1"/>
    <property type="molecule type" value="Genomic_DNA"/>
</dbReference>
<evidence type="ECO:0000256" key="1">
    <source>
        <dbReference type="SAM" id="MobiDB-lite"/>
    </source>
</evidence>
<dbReference type="AlphaFoldDB" id="A0AAE1K1R3"/>
<evidence type="ECO:0000313" key="2">
    <source>
        <dbReference type="EMBL" id="KAK3860708.1"/>
    </source>
</evidence>
<keyword evidence="3" id="KW-1185">Reference proteome</keyword>
<proteinExistence type="predicted"/>
<comment type="caution">
    <text evidence="2">The sequence shown here is derived from an EMBL/GenBank/DDBJ whole genome shotgun (WGS) entry which is preliminary data.</text>
</comment>
<feature type="region of interest" description="Disordered" evidence="1">
    <location>
        <begin position="109"/>
        <end position="133"/>
    </location>
</feature>
<gene>
    <name evidence="2" type="ORF">Pcinc_033261</name>
</gene>
<protein>
    <submittedName>
        <fullName evidence="2">Uncharacterized protein</fullName>
    </submittedName>
</protein>
<feature type="compositionally biased region" description="Gly residues" evidence="1">
    <location>
        <begin position="15"/>
        <end position="24"/>
    </location>
</feature>
<organism evidence="2 3">
    <name type="scientific">Petrolisthes cinctipes</name>
    <name type="common">Flat porcelain crab</name>
    <dbReference type="NCBI Taxonomy" id="88211"/>
    <lineage>
        <taxon>Eukaryota</taxon>
        <taxon>Metazoa</taxon>
        <taxon>Ecdysozoa</taxon>
        <taxon>Arthropoda</taxon>
        <taxon>Crustacea</taxon>
        <taxon>Multicrustacea</taxon>
        <taxon>Malacostraca</taxon>
        <taxon>Eumalacostraca</taxon>
        <taxon>Eucarida</taxon>
        <taxon>Decapoda</taxon>
        <taxon>Pleocyemata</taxon>
        <taxon>Anomura</taxon>
        <taxon>Galatheoidea</taxon>
        <taxon>Porcellanidae</taxon>
        <taxon>Petrolisthes</taxon>
    </lineage>
</organism>
<reference evidence="2" key="1">
    <citation type="submission" date="2023-10" db="EMBL/GenBank/DDBJ databases">
        <title>Genome assemblies of two species of porcelain crab, Petrolisthes cinctipes and Petrolisthes manimaculis (Anomura: Porcellanidae).</title>
        <authorList>
            <person name="Angst P."/>
        </authorList>
    </citation>
    <scope>NUCLEOTIDE SEQUENCE</scope>
    <source>
        <strain evidence="2">PB745_01</strain>
        <tissue evidence="2">Gill</tissue>
    </source>
</reference>
<accession>A0AAE1K1R3</accession>
<dbReference type="Proteomes" id="UP001286313">
    <property type="component" value="Unassembled WGS sequence"/>
</dbReference>
<feature type="region of interest" description="Disordered" evidence="1">
    <location>
        <begin position="8"/>
        <end position="28"/>
    </location>
</feature>
<evidence type="ECO:0000313" key="3">
    <source>
        <dbReference type="Proteomes" id="UP001286313"/>
    </source>
</evidence>